<dbReference type="SUPFAM" id="SSF54373">
    <property type="entry name" value="FAD-linked reductases, C-terminal domain"/>
    <property type="match status" value="1"/>
</dbReference>
<dbReference type="SUPFAM" id="SSF51905">
    <property type="entry name" value="FAD/NAD(P)-binding domain"/>
    <property type="match status" value="1"/>
</dbReference>
<comment type="caution">
    <text evidence="6">The sequence shown here is derived from an EMBL/GenBank/DDBJ whole genome shotgun (WGS) entry which is preliminary data.</text>
</comment>
<dbReference type="EC" id="1.1.99.1" evidence="6"/>
<evidence type="ECO:0000313" key="7">
    <source>
        <dbReference type="Proteomes" id="UP001206483"/>
    </source>
</evidence>
<evidence type="ECO:0000313" key="6">
    <source>
        <dbReference type="EMBL" id="MCP2312823.1"/>
    </source>
</evidence>
<dbReference type="InterPro" id="IPR012132">
    <property type="entry name" value="GMC_OxRdtase"/>
</dbReference>
<dbReference type="InterPro" id="IPR036188">
    <property type="entry name" value="FAD/NAD-bd_sf"/>
</dbReference>
<comment type="similarity">
    <text evidence="2">Belongs to the GMC oxidoreductase family.</text>
</comment>
<dbReference type="PIRSF" id="PIRSF000137">
    <property type="entry name" value="Alcohol_oxidase"/>
    <property type="match status" value="1"/>
</dbReference>
<dbReference type="InterPro" id="IPR000172">
    <property type="entry name" value="GMC_OxRdtase_N"/>
</dbReference>
<feature type="domain" description="Glucose-methanol-choline oxidoreductase N-terminal" evidence="5">
    <location>
        <begin position="259"/>
        <end position="273"/>
    </location>
</feature>
<dbReference type="PANTHER" id="PTHR11552:SF147">
    <property type="entry name" value="CHOLINE DEHYDROGENASE, MITOCHONDRIAL"/>
    <property type="match status" value="1"/>
</dbReference>
<evidence type="ECO:0000256" key="2">
    <source>
        <dbReference type="ARBA" id="ARBA00010790"/>
    </source>
</evidence>
<organism evidence="6 7">
    <name type="scientific">Kitasatospora paracochleata</name>
    <dbReference type="NCBI Taxonomy" id="58354"/>
    <lineage>
        <taxon>Bacteria</taxon>
        <taxon>Bacillati</taxon>
        <taxon>Actinomycetota</taxon>
        <taxon>Actinomycetes</taxon>
        <taxon>Kitasatosporales</taxon>
        <taxon>Streptomycetaceae</taxon>
        <taxon>Kitasatospora</taxon>
    </lineage>
</organism>
<protein>
    <submittedName>
        <fullName evidence="6">Choline dehydrogenase</fullName>
        <ecNumber evidence="6">1.1.99.1</ecNumber>
    </submittedName>
</protein>
<dbReference type="RefSeq" id="WP_253802240.1">
    <property type="nucleotide sequence ID" value="NZ_BAAAUB010000052.1"/>
</dbReference>
<dbReference type="EMBL" id="JAMZDX010000006">
    <property type="protein sequence ID" value="MCP2312823.1"/>
    <property type="molecule type" value="Genomic_DNA"/>
</dbReference>
<dbReference type="Proteomes" id="UP001206483">
    <property type="component" value="Unassembled WGS sequence"/>
</dbReference>
<dbReference type="PROSITE" id="PS00624">
    <property type="entry name" value="GMC_OXRED_2"/>
    <property type="match status" value="1"/>
</dbReference>
<dbReference type="PANTHER" id="PTHR11552">
    <property type="entry name" value="GLUCOSE-METHANOL-CHOLINE GMC OXIDOREDUCTASE"/>
    <property type="match status" value="1"/>
</dbReference>
<dbReference type="Pfam" id="PF00732">
    <property type="entry name" value="GMC_oxred_N"/>
    <property type="match status" value="1"/>
</dbReference>
<evidence type="ECO:0000256" key="1">
    <source>
        <dbReference type="ARBA" id="ARBA00001974"/>
    </source>
</evidence>
<dbReference type="InterPro" id="IPR007867">
    <property type="entry name" value="GMC_OxRtase_C"/>
</dbReference>
<evidence type="ECO:0000259" key="5">
    <source>
        <dbReference type="PROSITE" id="PS00624"/>
    </source>
</evidence>
<keyword evidence="6" id="KW-0560">Oxidoreductase</keyword>
<keyword evidence="4" id="KW-0274">FAD</keyword>
<evidence type="ECO:0000256" key="4">
    <source>
        <dbReference type="ARBA" id="ARBA00022827"/>
    </source>
</evidence>
<gene>
    <name evidence="6" type="ORF">FHR36_006004</name>
</gene>
<dbReference type="Gene3D" id="3.30.560.10">
    <property type="entry name" value="Glucose Oxidase, domain 3"/>
    <property type="match status" value="1"/>
</dbReference>
<dbReference type="Pfam" id="PF05199">
    <property type="entry name" value="GMC_oxred_C"/>
    <property type="match status" value="1"/>
</dbReference>
<accession>A0ABT1J6S4</accession>
<dbReference type="GO" id="GO:0008812">
    <property type="term" value="F:choline dehydrogenase activity"/>
    <property type="evidence" value="ECO:0007669"/>
    <property type="project" value="UniProtKB-EC"/>
</dbReference>
<dbReference type="Gene3D" id="3.50.50.60">
    <property type="entry name" value="FAD/NAD(P)-binding domain"/>
    <property type="match status" value="1"/>
</dbReference>
<evidence type="ECO:0000256" key="3">
    <source>
        <dbReference type="ARBA" id="ARBA00022630"/>
    </source>
</evidence>
<comment type="cofactor">
    <cofactor evidence="1">
        <name>FAD</name>
        <dbReference type="ChEBI" id="CHEBI:57692"/>
    </cofactor>
</comment>
<keyword evidence="7" id="KW-1185">Reference proteome</keyword>
<sequence length="515" mass="54469">MAADYVVVGAGSAGAAVAARLSEDGFANVVLLEAGGWPEREELHRTDAGALLALLTADWSASIDWGYATEPEPGVNERRIPVARGRLVGGCSAVNALMWVRGSSRDYDGWRDLGNPGWGYQDVLPYFRRSEDFAGGGSAWRGTGGPVQVAAPAEPTPLAGAFVAATREAGYRSGGDYNAEHQEGFGFHYQHTRTPQGRRSSTATAYLLPALGRTNLTVETGARATRVLVEDGRAVGVEYVQGDRTHTLRAEREVIVCAGAFESPKLLLLSGIGPADQLRAAGVEVVLDLPGVGRNLQDHLFAPVCYESLRDLPPEAPLSEAGLFTRTAAADPSRGPDLQFTFGPVKFLPAGAPAELWQGPGFTFAPIALLPASRGTVTLRDTDPRSTAVVRPGYLSDPADLDVLVEGVRLARELAHTAAFDDFRGEEYGPGKEAVDTAELRAYVRANATTLWHPAGTCRMGTGPDAVVDPDLRVHGIDGLRVADASVMPTVVAGNTNAPSVMIGEKAADLILNRP</sequence>
<reference evidence="6 7" key="1">
    <citation type="submission" date="2022-06" db="EMBL/GenBank/DDBJ databases">
        <title>Sequencing the genomes of 1000 actinobacteria strains.</title>
        <authorList>
            <person name="Klenk H.-P."/>
        </authorList>
    </citation>
    <scope>NUCLEOTIDE SEQUENCE [LARGE SCALE GENOMIC DNA]</scope>
    <source>
        <strain evidence="6 7">DSM 41656</strain>
    </source>
</reference>
<name>A0ABT1J6S4_9ACTN</name>
<keyword evidence="3" id="KW-0285">Flavoprotein</keyword>
<proteinExistence type="inferred from homology"/>